<dbReference type="AlphaFoldDB" id="A0A813NAP6"/>
<evidence type="ECO:0000313" key="5">
    <source>
        <dbReference type="Proteomes" id="UP000663832"/>
    </source>
</evidence>
<reference evidence="2" key="1">
    <citation type="submission" date="2021-02" db="EMBL/GenBank/DDBJ databases">
        <authorList>
            <person name="Nowell W R."/>
        </authorList>
    </citation>
    <scope>NUCLEOTIDE SEQUENCE</scope>
</reference>
<protein>
    <submittedName>
        <fullName evidence="2">Uncharacterized protein</fullName>
    </submittedName>
</protein>
<dbReference type="EMBL" id="CAJNOM010000004">
    <property type="protein sequence ID" value="CAF0747796.1"/>
    <property type="molecule type" value="Genomic_DNA"/>
</dbReference>
<dbReference type="Proteomes" id="UP000663877">
    <property type="component" value="Unassembled WGS sequence"/>
</dbReference>
<dbReference type="EMBL" id="CAJNOM010000001">
    <property type="protein sequence ID" value="CAF0730212.1"/>
    <property type="molecule type" value="Genomic_DNA"/>
</dbReference>
<comment type="caution">
    <text evidence="2">The sequence shown here is derived from an EMBL/GenBank/DDBJ whole genome shotgun (WGS) entry which is preliminary data.</text>
</comment>
<keyword evidence="1" id="KW-0175">Coiled coil</keyword>
<dbReference type="Proteomes" id="UP000663832">
    <property type="component" value="Unassembled WGS sequence"/>
</dbReference>
<evidence type="ECO:0000313" key="2">
    <source>
        <dbReference type="EMBL" id="CAF0730212.1"/>
    </source>
</evidence>
<dbReference type="OrthoDB" id="10053199at2759"/>
<organism evidence="2 5">
    <name type="scientific">Adineta steineri</name>
    <dbReference type="NCBI Taxonomy" id="433720"/>
    <lineage>
        <taxon>Eukaryota</taxon>
        <taxon>Metazoa</taxon>
        <taxon>Spiralia</taxon>
        <taxon>Gnathifera</taxon>
        <taxon>Rotifera</taxon>
        <taxon>Eurotatoria</taxon>
        <taxon>Bdelloidea</taxon>
        <taxon>Adinetida</taxon>
        <taxon>Adinetidae</taxon>
        <taxon>Adineta</taxon>
    </lineage>
</organism>
<dbReference type="EMBL" id="CAJNOI010000004">
    <property type="protein sequence ID" value="CAF0738029.1"/>
    <property type="molecule type" value="Genomic_DNA"/>
</dbReference>
<proteinExistence type="predicted"/>
<evidence type="ECO:0000256" key="1">
    <source>
        <dbReference type="SAM" id="Coils"/>
    </source>
</evidence>
<evidence type="ECO:0000313" key="3">
    <source>
        <dbReference type="EMBL" id="CAF0738029.1"/>
    </source>
</evidence>
<keyword evidence="5" id="KW-1185">Reference proteome</keyword>
<accession>A0A813NAP6</accession>
<feature type="coiled-coil region" evidence="1">
    <location>
        <begin position="105"/>
        <end position="146"/>
    </location>
</feature>
<sequence>MATAAGEARCVKCGKEKSTVRCDGCSQPFCYNHLIEHRQELDKQLDEIEVNRDLFRQTLTDQSAKPENQTLMKQVNQWEQDSIDKIRHTANKARELILKHTTKYLTEIEIKLDTLTKQLRESREENDFIEADLQRWNTQLIEMNNELDKPSNITIQQDLTPLISTIRVNVSGNL</sequence>
<feature type="coiled-coil region" evidence="1">
    <location>
        <begin position="31"/>
        <end position="58"/>
    </location>
</feature>
<gene>
    <name evidence="3" type="ORF">BJG266_LOCUS1653</name>
    <name evidence="4" type="ORF">QVE165_LOCUS1302</name>
    <name evidence="2" type="ORF">QVE165_LOCUS194</name>
</gene>
<evidence type="ECO:0000313" key="4">
    <source>
        <dbReference type="EMBL" id="CAF0747796.1"/>
    </source>
</evidence>
<name>A0A813NAP6_9BILA</name>